<dbReference type="Proteomes" id="UP001497525">
    <property type="component" value="Unassembled WGS sequence"/>
</dbReference>
<feature type="region of interest" description="Disordered" evidence="7">
    <location>
        <begin position="581"/>
        <end position="669"/>
    </location>
</feature>
<feature type="compositionally biased region" description="Polar residues" evidence="7">
    <location>
        <begin position="478"/>
        <end position="493"/>
    </location>
</feature>
<dbReference type="PANTHER" id="PTHR10352">
    <property type="entry name" value="EUKARYOTIC TRANSLATION INITIATION FACTOR 3 SUBUNIT G"/>
    <property type="match status" value="1"/>
</dbReference>
<dbReference type="PROSITE" id="PS50102">
    <property type="entry name" value="RRM"/>
    <property type="match status" value="2"/>
</dbReference>
<dbReference type="SMART" id="SM00360">
    <property type="entry name" value="RRM"/>
    <property type="match status" value="2"/>
</dbReference>
<comment type="caution">
    <text evidence="9">The sequence shown here is derived from an EMBL/GenBank/DDBJ whole genome shotgun (WGS) entry which is preliminary data.</text>
</comment>
<dbReference type="GO" id="GO:1990904">
    <property type="term" value="C:ribonucleoprotein complex"/>
    <property type="evidence" value="ECO:0007669"/>
    <property type="project" value="InterPro"/>
</dbReference>
<dbReference type="GO" id="GO:0005737">
    <property type="term" value="C:cytoplasm"/>
    <property type="evidence" value="ECO:0007669"/>
    <property type="project" value="UniProtKB-ARBA"/>
</dbReference>
<feature type="compositionally biased region" description="Polar residues" evidence="7">
    <location>
        <begin position="650"/>
        <end position="667"/>
    </location>
</feature>
<evidence type="ECO:0000256" key="3">
    <source>
        <dbReference type="ARBA" id="ARBA00022737"/>
    </source>
</evidence>
<evidence type="ECO:0000256" key="7">
    <source>
        <dbReference type="SAM" id="MobiDB-lite"/>
    </source>
</evidence>
<sequence length="732" mass="79362">MTRSSATNKPSCPAVCNAGDHSFRPKSPSTVIDGVHTAQEPLLTVMKLKCTDHIPCTAINKLLSLTSYPTVQNGRDTVSNGMKECNRNGLLTKSWRSVGVLYDEHSKRIPYRGKGTHVRCKGSVRSCDRGPMDLKNGSCCETAHEKLVSSTQTLNGHCDRSPIENCLVNGESREECATTNGFSEKLDFSISCSSPKNAKTKVILAPHKPESAIENDKCKEESESEGYNLHTGKDQSICENAFDEEVKSGPLDVNNKKLPAAPFKIEEENGAVTPVLESDVLPETETNEAESASSSSEDKNEKPLTEDNKTNLIVNYLPQNMSQEEIRNLFATIGEVDSCKLIRDKNTSQNLGYGFVNYIHSKDAEKAIALLNGLQLQNKTIKVSLARPSSESIKGANLYISGLPNSMSQQQLEELFNPCGRIITSRILYDNNTGLSRGVGFIRFDQRSEAELAIKKLNGVIPPNATEPITVKLANSPASVSNSTTTPPSIQNGTSGGGVTNINGSGVCGNSSSTSLNGLHYFPDLPSLSHEMGLSSTLTSETAAAAAAAAAMAAAANLNRSHQAALTMMLLQQAASQSMDPFSQAHRCPRFGPQPPGSLLSTPYHYGHQRLPRQSHFPRPPNPNPATRRLWAAAAAAIHHQQQQQQQHQNSQSPPTAAVSQQSQQRTAHPIRLSHPHTVPVAASPPNPVVPTLFPPQPHLFPTLQNSHTPFLYPRYRGSIYWCLAFDRASAK</sequence>
<dbReference type="AlphaFoldDB" id="A0AAV2T638"/>
<keyword evidence="3" id="KW-0677">Repeat</keyword>
<evidence type="ECO:0000256" key="4">
    <source>
        <dbReference type="ARBA" id="ARBA00022884"/>
    </source>
</evidence>
<dbReference type="Pfam" id="PF00076">
    <property type="entry name" value="RRM_1"/>
    <property type="match status" value="2"/>
</dbReference>
<evidence type="ECO:0000256" key="5">
    <source>
        <dbReference type="ARBA" id="ARBA00023242"/>
    </source>
</evidence>
<proteinExistence type="inferred from homology"/>
<feature type="compositionally biased region" description="Basic and acidic residues" evidence="7">
    <location>
        <begin position="296"/>
        <end position="307"/>
    </location>
</feature>
<dbReference type="EMBL" id="CAXLJL010000101">
    <property type="protein sequence ID" value="CAL5131641.1"/>
    <property type="molecule type" value="Genomic_DNA"/>
</dbReference>
<gene>
    <name evidence="9" type="ORF">CDAUBV1_LOCUS4158</name>
</gene>
<dbReference type="GO" id="GO:0009967">
    <property type="term" value="P:positive regulation of signal transduction"/>
    <property type="evidence" value="ECO:0007669"/>
    <property type="project" value="UniProtKB-ARBA"/>
</dbReference>
<feature type="region of interest" description="Disordered" evidence="7">
    <location>
        <begin position="269"/>
        <end position="307"/>
    </location>
</feature>
<evidence type="ECO:0000256" key="1">
    <source>
        <dbReference type="ARBA" id="ARBA00004123"/>
    </source>
</evidence>
<dbReference type="FunFam" id="3.30.70.330:FF:000205">
    <property type="entry name" value="Sex lethal, isoform B"/>
    <property type="match status" value="1"/>
</dbReference>
<evidence type="ECO:0000313" key="10">
    <source>
        <dbReference type="Proteomes" id="UP001497525"/>
    </source>
</evidence>
<keyword evidence="4 6" id="KW-0694">RNA-binding</keyword>
<dbReference type="PRINTS" id="PR00961">
    <property type="entry name" value="HUDSXLRNA"/>
</dbReference>
<dbReference type="FunFam" id="3.30.70.330:FF:000383">
    <property type="entry name" value="Sex lethal, isoform D"/>
    <property type="match status" value="1"/>
</dbReference>
<accession>A0AAV2T638</accession>
<feature type="compositionally biased region" description="Low complexity" evidence="7">
    <location>
        <begin position="632"/>
        <end position="649"/>
    </location>
</feature>
<reference evidence="9" key="1">
    <citation type="submission" date="2024-06" db="EMBL/GenBank/DDBJ databases">
        <authorList>
            <person name="Liu X."/>
            <person name="Lenzi L."/>
            <person name="Haldenby T S."/>
            <person name="Uol C."/>
        </authorList>
    </citation>
    <scope>NUCLEOTIDE SEQUENCE</scope>
</reference>
<evidence type="ECO:0000313" key="9">
    <source>
        <dbReference type="EMBL" id="CAL5131641.1"/>
    </source>
</evidence>
<feature type="domain" description="RRM" evidence="8">
    <location>
        <begin position="396"/>
        <end position="476"/>
    </location>
</feature>
<feature type="region of interest" description="Disordered" evidence="7">
    <location>
        <begin position="478"/>
        <end position="497"/>
    </location>
</feature>
<dbReference type="GO" id="GO:0003729">
    <property type="term" value="F:mRNA binding"/>
    <property type="evidence" value="ECO:0007669"/>
    <property type="project" value="UniProtKB-ARBA"/>
</dbReference>
<name>A0AAV2T638_CALDB</name>
<dbReference type="GO" id="GO:0010629">
    <property type="term" value="P:negative regulation of gene expression"/>
    <property type="evidence" value="ECO:0007669"/>
    <property type="project" value="UniProtKB-ARBA"/>
</dbReference>
<dbReference type="NCBIfam" id="TIGR01661">
    <property type="entry name" value="ELAV_HUD_SF"/>
    <property type="match status" value="1"/>
</dbReference>
<feature type="domain" description="RRM" evidence="8">
    <location>
        <begin position="310"/>
        <end position="388"/>
    </location>
</feature>
<dbReference type="SUPFAM" id="SSF54928">
    <property type="entry name" value="RNA-binding domain, RBD"/>
    <property type="match status" value="1"/>
</dbReference>
<dbReference type="InterPro" id="IPR012677">
    <property type="entry name" value="Nucleotide-bd_a/b_plait_sf"/>
</dbReference>
<dbReference type="InterPro" id="IPR034775">
    <property type="entry name" value="Elav_RRM1"/>
</dbReference>
<keyword evidence="5" id="KW-0539">Nucleus</keyword>
<dbReference type="InterPro" id="IPR002343">
    <property type="entry name" value="Hud_Sxl_RNA"/>
</dbReference>
<comment type="subcellular location">
    <subcellularLocation>
        <location evidence="1">Nucleus</location>
    </subcellularLocation>
</comment>
<evidence type="ECO:0000256" key="2">
    <source>
        <dbReference type="ARBA" id="ARBA00006266"/>
    </source>
</evidence>
<dbReference type="InterPro" id="IPR006548">
    <property type="entry name" value="ELAD_HU_SF"/>
</dbReference>
<dbReference type="Gene3D" id="3.30.70.330">
    <property type="match status" value="2"/>
</dbReference>
<dbReference type="CDD" id="cd12652">
    <property type="entry name" value="RRM2_Hu"/>
    <property type="match status" value="1"/>
</dbReference>
<comment type="similarity">
    <text evidence="2">Belongs to the RRM elav family.</text>
</comment>
<protein>
    <recommendedName>
        <fullName evidence="8">RRM domain-containing protein</fullName>
    </recommendedName>
</protein>
<dbReference type="CDD" id="cd12650">
    <property type="entry name" value="RRM1_Hu"/>
    <property type="match status" value="1"/>
</dbReference>
<dbReference type="GO" id="GO:0050686">
    <property type="term" value="P:negative regulation of mRNA processing"/>
    <property type="evidence" value="ECO:0007669"/>
    <property type="project" value="UniProtKB-ARBA"/>
</dbReference>
<evidence type="ECO:0000259" key="8">
    <source>
        <dbReference type="PROSITE" id="PS50102"/>
    </source>
</evidence>
<evidence type="ECO:0000256" key="6">
    <source>
        <dbReference type="PROSITE-ProRule" id="PRU00176"/>
    </source>
</evidence>
<dbReference type="InterPro" id="IPR035979">
    <property type="entry name" value="RBD_domain_sf"/>
</dbReference>
<dbReference type="InterPro" id="IPR000504">
    <property type="entry name" value="RRM_dom"/>
</dbReference>
<dbReference type="GO" id="GO:0005634">
    <property type="term" value="C:nucleus"/>
    <property type="evidence" value="ECO:0007669"/>
    <property type="project" value="UniProtKB-SubCell"/>
</dbReference>
<organism evidence="9 10">
    <name type="scientific">Calicophoron daubneyi</name>
    <name type="common">Rumen fluke</name>
    <name type="synonym">Paramphistomum daubneyi</name>
    <dbReference type="NCBI Taxonomy" id="300641"/>
    <lineage>
        <taxon>Eukaryota</taxon>
        <taxon>Metazoa</taxon>
        <taxon>Spiralia</taxon>
        <taxon>Lophotrochozoa</taxon>
        <taxon>Platyhelminthes</taxon>
        <taxon>Trematoda</taxon>
        <taxon>Digenea</taxon>
        <taxon>Plagiorchiida</taxon>
        <taxon>Pronocephalata</taxon>
        <taxon>Paramphistomoidea</taxon>
        <taxon>Paramphistomidae</taxon>
        <taxon>Calicophoron</taxon>
    </lineage>
</organism>